<evidence type="ECO:0000256" key="3">
    <source>
        <dbReference type="ARBA" id="ARBA00022989"/>
    </source>
</evidence>
<dbReference type="EMBL" id="NPBY01000021">
    <property type="protein sequence ID" value="PAD78400.1"/>
    <property type="molecule type" value="Genomic_DNA"/>
</dbReference>
<protein>
    <recommendedName>
        <fullName evidence="6">O-antigen ligase-related domain-containing protein</fullName>
    </recommendedName>
</protein>
<dbReference type="PANTHER" id="PTHR37422">
    <property type="entry name" value="TEICHURONIC ACID BIOSYNTHESIS PROTEIN TUAE"/>
    <property type="match status" value="1"/>
</dbReference>
<keyword evidence="3 5" id="KW-1133">Transmembrane helix</keyword>
<feature type="transmembrane region" description="Helical" evidence="5">
    <location>
        <begin position="197"/>
        <end position="217"/>
    </location>
</feature>
<organism evidence="7 8">
    <name type="scientific">Paenibacillus campinasensis</name>
    <dbReference type="NCBI Taxonomy" id="66347"/>
    <lineage>
        <taxon>Bacteria</taxon>
        <taxon>Bacillati</taxon>
        <taxon>Bacillota</taxon>
        <taxon>Bacilli</taxon>
        <taxon>Bacillales</taxon>
        <taxon>Paenibacillaceae</taxon>
        <taxon>Paenibacillus</taxon>
    </lineage>
</organism>
<feature type="transmembrane region" description="Helical" evidence="5">
    <location>
        <begin position="450"/>
        <end position="478"/>
    </location>
</feature>
<evidence type="ECO:0000313" key="8">
    <source>
        <dbReference type="Proteomes" id="UP000215596"/>
    </source>
</evidence>
<feature type="transmembrane region" description="Helical" evidence="5">
    <location>
        <begin position="318"/>
        <end position="336"/>
    </location>
</feature>
<sequence>MARLKRQMGRMENMERLFGLGAFKSRLGRWAEMVLILAGIVILGVMVGLASSIGSLHMRMLEFTLLLLSMLMALYLCLNRPHMLISYTLLLWVISPEIRRLLDWSFQSYTDLSIIILIPYCVSLVMIVPVAKHIKRLDPKISLVLKILCAALAYGFCLGFLKYGFSSVYDLLNYTVPFLVMIYVSVTPFSSEVRDRWLKWFSFLAVIVGAYGIYQYLALPPWDEFWMISSEMNSIGQPEPQKFRLFSLLNSPGPAGVFLAAALALMTVQRKWRAFGMVGILIVAFALLLTLVRVGWIAYVIMIAAYFLRSQLKSKLQLLLLGALIVMAYQLLLPLLPGAGEVSSRIETFGSLDEDHSFNERLVFSTHIMSMVMGNPVGMGLGSSGLGAKLAQSDNVVKVFDNGYLNLFYTFGLPFGLALISVVIFLFIHGFKASKSEKKFSPISFAGSSALLFLLLGSNVLLGFSGFILLWITALGFIPKPETQDGG</sequence>
<reference evidence="7 8" key="1">
    <citation type="submission" date="2017-07" db="EMBL/GenBank/DDBJ databases">
        <title>Isolation and whole genome analysis of endospore-forming bacteria from heroin.</title>
        <authorList>
            <person name="Kalinowski J."/>
            <person name="Ahrens B."/>
            <person name="Al-Dilaimi A."/>
            <person name="Winkler A."/>
            <person name="Wibberg D."/>
            <person name="Schleenbecker U."/>
            <person name="Ruckert C."/>
            <person name="Wolfel R."/>
            <person name="Grass G."/>
        </authorList>
    </citation>
    <scope>NUCLEOTIDE SEQUENCE [LARGE SCALE GENOMIC DNA]</scope>
    <source>
        <strain evidence="7 8">7537-G1</strain>
    </source>
</reference>
<evidence type="ECO:0000313" key="7">
    <source>
        <dbReference type="EMBL" id="PAD78400.1"/>
    </source>
</evidence>
<accession>A0A268EZ49</accession>
<evidence type="ECO:0000256" key="5">
    <source>
        <dbReference type="SAM" id="Phobius"/>
    </source>
</evidence>
<keyword evidence="2 5" id="KW-0812">Transmembrane</keyword>
<dbReference type="OrthoDB" id="7295126at2"/>
<evidence type="ECO:0000256" key="2">
    <source>
        <dbReference type="ARBA" id="ARBA00022692"/>
    </source>
</evidence>
<comment type="caution">
    <text evidence="7">The sequence shown here is derived from an EMBL/GenBank/DDBJ whole genome shotgun (WGS) entry which is preliminary data.</text>
</comment>
<dbReference type="AlphaFoldDB" id="A0A268EZ49"/>
<dbReference type="InterPro" id="IPR007016">
    <property type="entry name" value="O-antigen_ligase-rel_domated"/>
</dbReference>
<comment type="subcellular location">
    <subcellularLocation>
        <location evidence="1">Membrane</location>
        <topology evidence="1">Multi-pass membrane protein</topology>
    </subcellularLocation>
</comment>
<feature type="transmembrane region" description="Helical" evidence="5">
    <location>
        <begin position="248"/>
        <end position="268"/>
    </location>
</feature>
<feature type="transmembrane region" description="Helical" evidence="5">
    <location>
        <begin position="34"/>
        <end position="54"/>
    </location>
</feature>
<feature type="domain" description="O-antigen ligase-related" evidence="6">
    <location>
        <begin position="279"/>
        <end position="417"/>
    </location>
</feature>
<evidence type="ECO:0000256" key="4">
    <source>
        <dbReference type="ARBA" id="ARBA00023136"/>
    </source>
</evidence>
<dbReference type="GO" id="GO:0016020">
    <property type="term" value="C:membrane"/>
    <property type="evidence" value="ECO:0007669"/>
    <property type="project" value="UniProtKB-SubCell"/>
</dbReference>
<gene>
    <name evidence="7" type="ORF">CHH67_06455</name>
</gene>
<dbReference type="InterPro" id="IPR051533">
    <property type="entry name" value="WaaL-like"/>
</dbReference>
<proteinExistence type="predicted"/>
<evidence type="ECO:0000256" key="1">
    <source>
        <dbReference type="ARBA" id="ARBA00004141"/>
    </source>
</evidence>
<dbReference type="Pfam" id="PF04932">
    <property type="entry name" value="Wzy_C"/>
    <property type="match status" value="1"/>
</dbReference>
<feature type="transmembrane region" description="Helical" evidence="5">
    <location>
        <begin position="114"/>
        <end position="131"/>
    </location>
</feature>
<dbReference type="PANTHER" id="PTHR37422:SF13">
    <property type="entry name" value="LIPOPOLYSACCHARIDE BIOSYNTHESIS PROTEIN PA4999-RELATED"/>
    <property type="match status" value="1"/>
</dbReference>
<name>A0A268EZ49_9BACL</name>
<dbReference type="Proteomes" id="UP000215596">
    <property type="component" value="Unassembled WGS sequence"/>
</dbReference>
<keyword evidence="4 5" id="KW-0472">Membrane</keyword>
<feature type="transmembrane region" description="Helical" evidence="5">
    <location>
        <begin position="143"/>
        <end position="165"/>
    </location>
</feature>
<feature type="transmembrane region" description="Helical" evidence="5">
    <location>
        <begin position="407"/>
        <end position="429"/>
    </location>
</feature>
<evidence type="ECO:0000259" key="6">
    <source>
        <dbReference type="Pfam" id="PF04932"/>
    </source>
</evidence>
<feature type="transmembrane region" description="Helical" evidence="5">
    <location>
        <begin position="280"/>
        <end position="306"/>
    </location>
</feature>
<feature type="transmembrane region" description="Helical" evidence="5">
    <location>
        <begin position="171"/>
        <end position="190"/>
    </location>
</feature>